<dbReference type="RefSeq" id="WP_160496132.1">
    <property type="nucleotide sequence ID" value="NZ_WUBI01000001.1"/>
</dbReference>
<sequence>MDVSKLFSESPIFETDRLYLRRLSLEDAGDYFNFASNPQVTIYTIWETHQSINDSTHFIKYILKKYESREAYHWGIVDKTSNRIIGRTGFISWDVAHQRAEIGFALSCDFWNKGIITEANNQIIQYGFMSLNLNRIEGRCNFDNIGSGRAMEKVGMIEEGILRDQLKIKGKFVDQKMYSILKRDSIS</sequence>
<keyword evidence="2" id="KW-0808">Transferase</keyword>
<comment type="caution">
    <text evidence="2">The sequence shown here is derived from an EMBL/GenBank/DDBJ whole genome shotgun (WGS) entry which is preliminary data.</text>
</comment>
<dbReference type="InterPro" id="IPR016181">
    <property type="entry name" value="Acyl_CoA_acyltransferase"/>
</dbReference>
<dbReference type="GO" id="GO:0005737">
    <property type="term" value="C:cytoplasm"/>
    <property type="evidence" value="ECO:0007669"/>
    <property type="project" value="TreeGrafter"/>
</dbReference>
<gene>
    <name evidence="2" type="ORF">GRF59_02760</name>
</gene>
<dbReference type="Gene3D" id="3.40.630.30">
    <property type="match status" value="1"/>
</dbReference>
<feature type="domain" description="N-acetyltransferase" evidence="1">
    <location>
        <begin position="18"/>
        <end position="179"/>
    </location>
</feature>
<dbReference type="Pfam" id="PF13302">
    <property type="entry name" value="Acetyltransf_3"/>
    <property type="match status" value="1"/>
</dbReference>
<name>A0A7X3IHC6_9BACL</name>
<dbReference type="Proteomes" id="UP000460318">
    <property type="component" value="Unassembled WGS sequence"/>
</dbReference>
<dbReference type="GO" id="GO:0008999">
    <property type="term" value="F:protein-N-terminal-alanine acetyltransferase activity"/>
    <property type="evidence" value="ECO:0007669"/>
    <property type="project" value="TreeGrafter"/>
</dbReference>
<dbReference type="InterPro" id="IPR000182">
    <property type="entry name" value="GNAT_dom"/>
</dbReference>
<evidence type="ECO:0000313" key="2">
    <source>
        <dbReference type="EMBL" id="MWV42540.1"/>
    </source>
</evidence>
<proteinExistence type="predicted"/>
<organism evidence="2 3">
    <name type="scientific">Paenibacillus dendrobii</name>
    <dbReference type="NCBI Taxonomy" id="2691084"/>
    <lineage>
        <taxon>Bacteria</taxon>
        <taxon>Bacillati</taxon>
        <taxon>Bacillota</taxon>
        <taxon>Bacilli</taxon>
        <taxon>Bacillales</taxon>
        <taxon>Paenibacillaceae</taxon>
        <taxon>Paenibacillus</taxon>
    </lineage>
</organism>
<evidence type="ECO:0000259" key="1">
    <source>
        <dbReference type="PROSITE" id="PS51186"/>
    </source>
</evidence>
<reference evidence="2 3" key="1">
    <citation type="submission" date="2019-12" db="EMBL/GenBank/DDBJ databases">
        <title>Paenibacillus sp. nov., an endophytic bacterium isolated from the stem of Dendrobium.</title>
        <authorList>
            <person name="Zhao R."/>
        </authorList>
    </citation>
    <scope>NUCLEOTIDE SEQUENCE [LARGE SCALE GENOMIC DNA]</scope>
    <source>
        <strain evidence="2 3">HJL G12</strain>
    </source>
</reference>
<protein>
    <submittedName>
        <fullName evidence="2">GNAT family N-acetyltransferase</fullName>
    </submittedName>
</protein>
<dbReference type="AlphaFoldDB" id="A0A7X3IHC6"/>
<dbReference type="PROSITE" id="PS51186">
    <property type="entry name" value="GNAT"/>
    <property type="match status" value="1"/>
</dbReference>
<keyword evidence="3" id="KW-1185">Reference proteome</keyword>
<dbReference type="EMBL" id="WUBI01000001">
    <property type="protein sequence ID" value="MWV42540.1"/>
    <property type="molecule type" value="Genomic_DNA"/>
</dbReference>
<accession>A0A7X3IHC6</accession>
<dbReference type="SUPFAM" id="SSF55729">
    <property type="entry name" value="Acyl-CoA N-acyltransferases (Nat)"/>
    <property type="match status" value="1"/>
</dbReference>
<dbReference type="PANTHER" id="PTHR43792:SF9">
    <property type="entry name" value="RIBOSOMAL-PROTEIN-ALANINE ACETYLTRANSFERASE"/>
    <property type="match status" value="1"/>
</dbReference>
<dbReference type="PANTHER" id="PTHR43792">
    <property type="entry name" value="GNAT FAMILY, PUTATIVE (AFU_ORTHOLOGUE AFUA_3G00765)-RELATED-RELATED"/>
    <property type="match status" value="1"/>
</dbReference>
<dbReference type="InterPro" id="IPR051531">
    <property type="entry name" value="N-acetyltransferase"/>
</dbReference>
<evidence type="ECO:0000313" key="3">
    <source>
        <dbReference type="Proteomes" id="UP000460318"/>
    </source>
</evidence>